<accession>A0A4Y2E969</accession>
<keyword evidence="2" id="KW-1185">Reference proteome</keyword>
<dbReference type="EMBL" id="BGPR01000517">
    <property type="protein sequence ID" value="GBM24404.1"/>
    <property type="molecule type" value="Genomic_DNA"/>
</dbReference>
<dbReference type="Proteomes" id="UP000499080">
    <property type="component" value="Unassembled WGS sequence"/>
</dbReference>
<dbReference type="AlphaFoldDB" id="A0A4Y2E969"/>
<evidence type="ECO:0000313" key="2">
    <source>
        <dbReference type="Proteomes" id="UP000499080"/>
    </source>
</evidence>
<comment type="caution">
    <text evidence="1">The sequence shown here is derived from an EMBL/GenBank/DDBJ whole genome shotgun (WGS) entry which is preliminary data.</text>
</comment>
<evidence type="ECO:0000313" key="1">
    <source>
        <dbReference type="EMBL" id="GBM24404.1"/>
    </source>
</evidence>
<proteinExistence type="predicted"/>
<protein>
    <submittedName>
        <fullName evidence="1">Uncharacterized protein</fullName>
    </submittedName>
</protein>
<name>A0A4Y2E969_ARAVE</name>
<reference evidence="1 2" key="1">
    <citation type="journal article" date="2019" name="Sci. Rep.">
        <title>Orb-weaving spider Araneus ventricosus genome elucidates the spidroin gene catalogue.</title>
        <authorList>
            <person name="Kono N."/>
            <person name="Nakamura H."/>
            <person name="Ohtoshi R."/>
            <person name="Moran D.A.P."/>
            <person name="Shinohara A."/>
            <person name="Yoshida Y."/>
            <person name="Fujiwara M."/>
            <person name="Mori M."/>
            <person name="Tomita M."/>
            <person name="Arakawa K."/>
        </authorList>
    </citation>
    <scope>NUCLEOTIDE SEQUENCE [LARGE SCALE GENOMIC DNA]</scope>
</reference>
<sequence length="98" mass="11212">MMENHHNSRRLLPVAMCQMPEDSNSVTAGVAALLLQEGPYPAKLCCADCMKEDCSHDDLLFVMAFDINNGLGLAEWPFMRRWNLKALVWKTFKRRQAL</sequence>
<organism evidence="1 2">
    <name type="scientific">Araneus ventricosus</name>
    <name type="common">Orbweaver spider</name>
    <name type="synonym">Epeira ventricosa</name>
    <dbReference type="NCBI Taxonomy" id="182803"/>
    <lineage>
        <taxon>Eukaryota</taxon>
        <taxon>Metazoa</taxon>
        <taxon>Ecdysozoa</taxon>
        <taxon>Arthropoda</taxon>
        <taxon>Chelicerata</taxon>
        <taxon>Arachnida</taxon>
        <taxon>Araneae</taxon>
        <taxon>Araneomorphae</taxon>
        <taxon>Entelegynae</taxon>
        <taxon>Araneoidea</taxon>
        <taxon>Araneidae</taxon>
        <taxon>Araneus</taxon>
    </lineage>
</organism>
<gene>
    <name evidence="1" type="ORF">AVEN_167632_1</name>
</gene>